<reference evidence="8 9" key="1">
    <citation type="journal article" date="2024" name="Science">
        <title>Giant polyketide synthase enzymes in the biosynthesis of giant marine polyether toxins.</title>
        <authorList>
            <person name="Fallon T.R."/>
            <person name="Shende V.V."/>
            <person name="Wierzbicki I.H."/>
            <person name="Pendleton A.L."/>
            <person name="Watervoot N.F."/>
            <person name="Auber R.P."/>
            <person name="Gonzalez D.J."/>
            <person name="Wisecaver J.H."/>
            <person name="Moore B.S."/>
        </authorList>
    </citation>
    <scope>NUCLEOTIDE SEQUENCE [LARGE SCALE GENOMIC DNA]</scope>
    <source>
        <strain evidence="8 9">12B1</strain>
    </source>
</reference>
<proteinExistence type="predicted"/>
<dbReference type="PANTHER" id="PTHR11132">
    <property type="entry name" value="SOLUTE CARRIER FAMILY 35"/>
    <property type="match status" value="1"/>
</dbReference>
<keyword evidence="2 6" id="KW-0812">Transmembrane</keyword>
<keyword evidence="4 6" id="KW-0472">Membrane</keyword>
<feature type="transmembrane region" description="Helical" evidence="6">
    <location>
        <begin position="275"/>
        <end position="294"/>
    </location>
</feature>
<evidence type="ECO:0000256" key="4">
    <source>
        <dbReference type="ARBA" id="ARBA00023136"/>
    </source>
</evidence>
<feature type="transmembrane region" description="Helical" evidence="6">
    <location>
        <begin position="111"/>
        <end position="135"/>
    </location>
</feature>
<protein>
    <recommendedName>
        <fullName evidence="7">Sugar phosphate transporter domain-containing protein</fullName>
    </recommendedName>
</protein>
<dbReference type="Pfam" id="PF03151">
    <property type="entry name" value="TPT"/>
    <property type="match status" value="1"/>
</dbReference>
<accession>A0AB34J627</accession>
<dbReference type="SUPFAM" id="SSF103481">
    <property type="entry name" value="Multidrug resistance efflux transporter EmrE"/>
    <property type="match status" value="1"/>
</dbReference>
<evidence type="ECO:0000313" key="8">
    <source>
        <dbReference type="EMBL" id="KAL1512108.1"/>
    </source>
</evidence>
<organism evidence="8 9">
    <name type="scientific">Prymnesium parvum</name>
    <name type="common">Toxic golden alga</name>
    <dbReference type="NCBI Taxonomy" id="97485"/>
    <lineage>
        <taxon>Eukaryota</taxon>
        <taxon>Haptista</taxon>
        <taxon>Haptophyta</taxon>
        <taxon>Prymnesiophyceae</taxon>
        <taxon>Prymnesiales</taxon>
        <taxon>Prymnesiaceae</taxon>
        <taxon>Prymnesium</taxon>
    </lineage>
</organism>
<gene>
    <name evidence="8" type="ORF">AB1Y20_005377</name>
</gene>
<dbReference type="Proteomes" id="UP001515480">
    <property type="component" value="Unassembled WGS sequence"/>
</dbReference>
<dbReference type="InterPro" id="IPR037185">
    <property type="entry name" value="EmrE-like"/>
</dbReference>
<name>A0AB34J627_PRYPA</name>
<dbReference type="InterPro" id="IPR050186">
    <property type="entry name" value="TPT_transporter"/>
</dbReference>
<evidence type="ECO:0000313" key="9">
    <source>
        <dbReference type="Proteomes" id="UP001515480"/>
    </source>
</evidence>
<feature type="transmembrane region" description="Helical" evidence="6">
    <location>
        <begin position="52"/>
        <end position="72"/>
    </location>
</feature>
<dbReference type="AlphaFoldDB" id="A0AB34J627"/>
<keyword evidence="9" id="KW-1185">Reference proteome</keyword>
<evidence type="ECO:0000256" key="2">
    <source>
        <dbReference type="ARBA" id="ARBA00022692"/>
    </source>
</evidence>
<dbReference type="EMBL" id="JBGBPQ010000013">
    <property type="protein sequence ID" value="KAL1512108.1"/>
    <property type="molecule type" value="Genomic_DNA"/>
</dbReference>
<comment type="subcellular location">
    <subcellularLocation>
        <location evidence="1">Membrane</location>
        <topology evidence="1">Multi-pass membrane protein</topology>
    </subcellularLocation>
</comment>
<feature type="transmembrane region" description="Helical" evidence="6">
    <location>
        <begin position="247"/>
        <end position="268"/>
    </location>
</feature>
<feature type="region of interest" description="Disordered" evidence="5">
    <location>
        <begin position="335"/>
        <end position="367"/>
    </location>
</feature>
<feature type="transmembrane region" description="Helical" evidence="6">
    <location>
        <begin position="142"/>
        <end position="161"/>
    </location>
</feature>
<feature type="transmembrane region" description="Helical" evidence="6">
    <location>
        <begin position="84"/>
        <end position="105"/>
    </location>
</feature>
<evidence type="ECO:0000256" key="6">
    <source>
        <dbReference type="SAM" id="Phobius"/>
    </source>
</evidence>
<evidence type="ECO:0000256" key="5">
    <source>
        <dbReference type="SAM" id="MobiDB-lite"/>
    </source>
</evidence>
<feature type="transmembrane region" description="Helical" evidence="6">
    <location>
        <begin position="207"/>
        <end position="227"/>
    </location>
</feature>
<dbReference type="InterPro" id="IPR004853">
    <property type="entry name" value="Sugar_P_trans_dom"/>
</dbReference>
<evidence type="ECO:0000259" key="7">
    <source>
        <dbReference type="Pfam" id="PF03151"/>
    </source>
</evidence>
<evidence type="ECO:0000256" key="1">
    <source>
        <dbReference type="ARBA" id="ARBA00004141"/>
    </source>
</evidence>
<dbReference type="GO" id="GO:0016020">
    <property type="term" value="C:membrane"/>
    <property type="evidence" value="ECO:0007669"/>
    <property type="project" value="UniProtKB-SubCell"/>
</dbReference>
<sequence>MLRTRASLAVMAWRGDGVPKCRAALFLLGWYFASISILFTNKYILSKRKFEFPFTMAATNNIGVFLLALLTTRIPTLRPAPIELRVYLTTIVPIGALTALDIGFANWSLSYLSISLHTIVRGTIPIFVLFGALILGLEKPSLMLFASVVMVSIGISIASLGEIRYSKLGLGLALLSCTFSGSRWALTQVLVQQPAKAEGMERHRNPLDSILYVSPACAFFSLLGALICEPGVVHAHMLQRRELVTELAIATCLVALLVFALLFFEFGLVQMTSSLSLSIFGIFKELVTILLAAATLGDVLSLNLLVGFSLTCVGILAYHSSKTARSARLRETLPEPGVDATQHEYPASQPRPPASPSPSENQQETPQYLCKEEGIQEVAETSDAETVPAHSHDKLLRAPSWLLAGGCALGCINAADEGHVETPLEVFVSDGRPAAAHHSELGKLIRR</sequence>
<feature type="domain" description="Sugar phosphate transporter" evidence="7">
    <location>
        <begin position="23"/>
        <end position="318"/>
    </location>
</feature>
<feature type="transmembrane region" description="Helical" evidence="6">
    <location>
        <begin position="300"/>
        <end position="318"/>
    </location>
</feature>
<feature type="transmembrane region" description="Helical" evidence="6">
    <location>
        <begin position="21"/>
        <end position="40"/>
    </location>
</feature>
<comment type="caution">
    <text evidence="8">The sequence shown here is derived from an EMBL/GenBank/DDBJ whole genome shotgun (WGS) entry which is preliminary data.</text>
</comment>
<keyword evidence="3 6" id="KW-1133">Transmembrane helix</keyword>
<evidence type="ECO:0000256" key="3">
    <source>
        <dbReference type="ARBA" id="ARBA00022989"/>
    </source>
</evidence>